<evidence type="ECO:0000256" key="1">
    <source>
        <dbReference type="PROSITE-ProRule" id="PRU00175"/>
    </source>
</evidence>
<accession>A0AAN6LS06</accession>
<dbReference type="SUPFAM" id="SSF57850">
    <property type="entry name" value="RING/U-box"/>
    <property type="match status" value="1"/>
</dbReference>
<keyword evidence="4" id="KW-1185">Reference proteome</keyword>
<dbReference type="InterPro" id="IPR013083">
    <property type="entry name" value="Znf_RING/FYVE/PHD"/>
</dbReference>
<reference evidence="3 4" key="1">
    <citation type="submission" date="2021-02" db="EMBL/GenBank/DDBJ databases">
        <title>Genome assembly of Pseudopithomyces chartarum.</title>
        <authorList>
            <person name="Jauregui R."/>
            <person name="Singh J."/>
            <person name="Voisey C."/>
        </authorList>
    </citation>
    <scope>NUCLEOTIDE SEQUENCE [LARGE SCALE GENOMIC DNA]</scope>
    <source>
        <strain evidence="3 4">AGR01</strain>
    </source>
</reference>
<feature type="domain" description="RING-type" evidence="2">
    <location>
        <begin position="233"/>
        <end position="294"/>
    </location>
</feature>
<protein>
    <recommendedName>
        <fullName evidence="2">RING-type domain-containing protein</fullName>
    </recommendedName>
</protein>
<evidence type="ECO:0000313" key="3">
    <source>
        <dbReference type="EMBL" id="KAK3201175.1"/>
    </source>
</evidence>
<dbReference type="AlphaFoldDB" id="A0AAN6LS06"/>
<dbReference type="GO" id="GO:0008270">
    <property type="term" value="F:zinc ion binding"/>
    <property type="evidence" value="ECO:0007669"/>
    <property type="project" value="UniProtKB-KW"/>
</dbReference>
<proteinExistence type="predicted"/>
<dbReference type="Proteomes" id="UP001280581">
    <property type="component" value="Unassembled WGS sequence"/>
</dbReference>
<keyword evidence="1" id="KW-0863">Zinc-finger</keyword>
<dbReference type="InterPro" id="IPR001841">
    <property type="entry name" value="Znf_RING"/>
</dbReference>
<sequence length="414" mass="48107">MENTAGLEELFPRAKDVPAKGEVYKQVQERLKQLLDIRALLRSPSRRESADLFPFDIDYLSSRFQTVYEDTLFRLDTIASTDQARREMQAARGWLVQMLNLQARHLPRENLIRILRFAIEKAESEWSDMERLYMALTDEEQGDSEMRMDYVFAIVIHFQYATKHAHILGRLRECDANRIRSLQKRPPQLAIQNEEAVRKRIQEKLHGCKLDHFACAVPVTSITSSACEDDRACSICRNDYLDFTAFDIEDLISDYPVKIKFCGHVIGKDCLETWMSTPLADPAKYPYRACPLCRTQIEFEEDRRYMDVPECVQEHTDVNGTAIYLAGKLKADEEDCWNAILRLMSEEIVAEELLHELNRKMKSAGGEDERLVKARTVLEEKLKNLGDEKLMWGFNKVLDWAKAKKEWMNAKIIV</sequence>
<keyword evidence="1" id="KW-0479">Metal-binding</keyword>
<organism evidence="3 4">
    <name type="scientific">Pseudopithomyces chartarum</name>
    <dbReference type="NCBI Taxonomy" id="1892770"/>
    <lineage>
        <taxon>Eukaryota</taxon>
        <taxon>Fungi</taxon>
        <taxon>Dikarya</taxon>
        <taxon>Ascomycota</taxon>
        <taxon>Pezizomycotina</taxon>
        <taxon>Dothideomycetes</taxon>
        <taxon>Pleosporomycetidae</taxon>
        <taxon>Pleosporales</taxon>
        <taxon>Massarineae</taxon>
        <taxon>Didymosphaeriaceae</taxon>
        <taxon>Pseudopithomyces</taxon>
    </lineage>
</organism>
<evidence type="ECO:0000313" key="4">
    <source>
        <dbReference type="Proteomes" id="UP001280581"/>
    </source>
</evidence>
<keyword evidence="1" id="KW-0862">Zinc</keyword>
<comment type="caution">
    <text evidence="3">The sequence shown here is derived from an EMBL/GenBank/DDBJ whole genome shotgun (WGS) entry which is preliminary data.</text>
</comment>
<dbReference type="EMBL" id="WVTA01000017">
    <property type="protein sequence ID" value="KAK3201175.1"/>
    <property type="molecule type" value="Genomic_DNA"/>
</dbReference>
<evidence type="ECO:0000259" key="2">
    <source>
        <dbReference type="PROSITE" id="PS50089"/>
    </source>
</evidence>
<dbReference type="Gene3D" id="3.30.40.10">
    <property type="entry name" value="Zinc/RING finger domain, C3HC4 (zinc finger)"/>
    <property type="match status" value="1"/>
</dbReference>
<gene>
    <name evidence="3" type="ORF">GRF29_213g1292999</name>
</gene>
<name>A0AAN6LS06_9PLEO</name>
<dbReference type="PROSITE" id="PS50089">
    <property type="entry name" value="ZF_RING_2"/>
    <property type="match status" value="1"/>
</dbReference>